<feature type="transmembrane region" description="Helical" evidence="1">
    <location>
        <begin position="86"/>
        <end position="108"/>
    </location>
</feature>
<comment type="caution">
    <text evidence="2">The sequence shown here is derived from an EMBL/GenBank/DDBJ whole genome shotgun (WGS) entry which is preliminary data.</text>
</comment>
<evidence type="ECO:0000256" key="1">
    <source>
        <dbReference type="SAM" id="Phobius"/>
    </source>
</evidence>
<feature type="transmembrane region" description="Helical" evidence="1">
    <location>
        <begin position="59"/>
        <end position="80"/>
    </location>
</feature>
<reference evidence="2" key="1">
    <citation type="journal article" date="2015" name="Nature">
        <title>Complex archaea that bridge the gap between prokaryotes and eukaryotes.</title>
        <authorList>
            <person name="Spang A."/>
            <person name="Saw J.H."/>
            <person name="Jorgensen S.L."/>
            <person name="Zaremba-Niedzwiedzka K."/>
            <person name="Martijn J."/>
            <person name="Lind A.E."/>
            <person name="van Eijk R."/>
            <person name="Schleper C."/>
            <person name="Guy L."/>
            <person name="Ettema T.J."/>
        </authorList>
    </citation>
    <scope>NUCLEOTIDE SEQUENCE</scope>
</reference>
<gene>
    <name evidence="2" type="ORF">LCGC14_0830840</name>
</gene>
<dbReference type="EMBL" id="LAZR01002383">
    <property type="protein sequence ID" value="KKN30756.1"/>
    <property type="molecule type" value="Genomic_DNA"/>
</dbReference>
<accession>A0A0F9S0R8</accession>
<name>A0A0F9S0R8_9ZZZZ</name>
<sequence length="196" mass="22187">MEVFNNVLKFLHVIGFVFMSVPLFNLIVVNERALLGSSFNYNTDRYMENIIRRGATRCYVFQCTVAVSGVLLLIFGPLGIETLWKSWIMLTKTLILFTLMSLLSNVHFNLQPKIESLMSQIGPGDAAPDNFAAQLKPYRVKRKRLATFCLFLVITAIILGLQVYDAFNPILTIILIGMAALFAWKASKSLIRFGWI</sequence>
<feature type="transmembrane region" description="Helical" evidence="1">
    <location>
        <begin position="145"/>
        <end position="164"/>
    </location>
</feature>
<evidence type="ECO:0008006" key="3">
    <source>
        <dbReference type="Google" id="ProtNLM"/>
    </source>
</evidence>
<feature type="transmembrane region" description="Helical" evidence="1">
    <location>
        <begin position="170"/>
        <end position="187"/>
    </location>
</feature>
<protein>
    <recommendedName>
        <fullName evidence="3">DUF2269 family protein</fullName>
    </recommendedName>
</protein>
<keyword evidence="1" id="KW-0472">Membrane</keyword>
<proteinExistence type="predicted"/>
<evidence type="ECO:0000313" key="2">
    <source>
        <dbReference type="EMBL" id="KKN30756.1"/>
    </source>
</evidence>
<dbReference type="AlphaFoldDB" id="A0A0F9S0R8"/>
<keyword evidence="1" id="KW-1133">Transmembrane helix</keyword>
<organism evidence="2">
    <name type="scientific">marine sediment metagenome</name>
    <dbReference type="NCBI Taxonomy" id="412755"/>
    <lineage>
        <taxon>unclassified sequences</taxon>
        <taxon>metagenomes</taxon>
        <taxon>ecological metagenomes</taxon>
    </lineage>
</organism>
<keyword evidence="1" id="KW-0812">Transmembrane</keyword>
<feature type="transmembrane region" description="Helical" evidence="1">
    <location>
        <begin position="6"/>
        <end position="29"/>
    </location>
</feature>